<dbReference type="EMBL" id="JAEUBF010000117">
    <property type="protein sequence ID" value="KAH3680409.1"/>
    <property type="molecule type" value="Genomic_DNA"/>
</dbReference>
<gene>
    <name evidence="1" type="ORF">WICMUC_000340</name>
</gene>
<keyword evidence="2" id="KW-1185">Reference proteome</keyword>
<organism evidence="1 2">
    <name type="scientific">Wickerhamomyces mucosus</name>
    <dbReference type="NCBI Taxonomy" id="1378264"/>
    <lineage>
        <taxon>Eukaryota</taxon>
        <taxon>Fungi</taxon>
        <taxon>Dikarya</taxon>
        <taxon>Ascomycota</taxon>
        <taxon>Saccharomycotina</taxon>
        <taxon>Saccharomycetes</taxon>
        <taxon>Phaffomycetales</taxon>
        <taxon>Wickerhamomycetaceae</taxon>
        <taxon>Wickerhamomyces</taxon>
    </lineage>
</organism>
<accession>A0A9P8Q053</accession>
<name>A0A9P8Q053_9ASCO</name>
<comment type="caution">
    <text evidence="1">The sequence shown here is derived from an EMBL/GenBank/DDBJ whole genome shotgun (WGS) entry which is preliminary data.</text>
</comment>
<evidence type="ECO:0000313" key="2">
    <source>
        <dbReference type="Proteomes" id="UP000769528"/>
    </source>
</evidence>
<reference evidence="1" key="1">
    <citation type="journal article" date="2021" name="Open Biol.">
        <title>Shared evolutionary footprints suggest mitochondrial oxidative damage underlies multiple complex I losses in fungi.</title>
        <authorList>
            <person name="Schikora-Tamarit M.A."/>
            <person name="Marcet-Houben M."/>
            <person name="Nosek J."/>
            <person name="Gabaldon T."/>
        </authorList>
    </citation>
    <scope>NUCLEOTIDE SEQUENCE</scope>
    <source>
        <strain evidence="1">CBS6341</strain>
    </source>
</reference>
<proteinExistence type="predicted"/>
<dbReference type="AlphaFoldDB" id="A0A9P8Q053"/>
<sequence length="93" mass="10455">MNLSNDHERIPVELTTAEGYNEFVKSPLCHEYATVFPDNNMNQGYVIVNNEIVASVTGDARIDLFNNLEVDHLYSSTTNKYDASKATIISKKN</sequence>
<evidence type="ECO:0000313" key="1">
    <source>
        <dbReference type="EMBL" id="KAH3680409.1"/>
    </source>
</evidence>
<dbReference type="Proteomes" id="UP000769528">
    <property type="component" value="Unassembled WGS sequence"/>
</dbReference>
<reference evidence="1" key="2">
    <citation type="submission" date="2021-01" db="EMBL/GenBank/DDBJ databases">
        <authorList>
            <person name="Schikora-Tamarit M.A."/>
        </authorList>
    </citation>
    <scope>NUCLEOTIDE SEQUENCE</scope>
    <source>
        <strain evidence="1">CBS6341</strain>
    </source>
</reference>
<dbReference type="OrthoDB" id="3978317at2759"/>
<protein>
    <submittedName>
        <fullName evidence="1">Uncharacterized protein</fullName>
    </submittedName>
</protein>